<dbReference type="AlphaFoldDB" id="A0A914CZY2"/>
<evidence type="ECO:0000259" key="2">
    <source>
        <dbReference type="Pfam" id="PF00291"/>
    </source>
</evidence>
<sequence>MDKTPLFLFEINSMPEIELYFKNEAQSVTKSLKHRLAWCLYMWALIEGNIQPNRTIYEASSGNSAIAQAYFAQLLGVPYLAIVSFLISF</sequence>
<dbReference type="Gene3D" id="3.40.50.1100">
    <property type="match status" value="2"/>
</dbReference>
<keyword evidence="3" id="KW-1185">Reference proteome</keyword>
<dbReference type="InterPro" id="IPR036052">
    <property type="entry name" value="TrpB-like_PALP_sf"/>
</dbReference>
<accession>A0A914CZY2</accession>
<feature type="transmembrane region" description="Helical" evidence="1">
    <location>
        <begin position="67"/>
        <end position="87"/>
    </location>
</feature>
<evidence type="ECO:0000313" key="3">
    <source>
        <dbReference type="Proteomes" id="UP000887540"/>
    </source>
</evidence>
<evidence type="ECO:0000313" key="4">
    <source>
        <dbReference type="WBParaSite" id="ACRNAN_scaffold15844.g19793.t1"/>
    </source>
</evidence>
<dbReference type="SUPFAM" id="SSF53686">
    <property type="entry name" value="Tryptophan synthase beta subunit-like PLP-dependent enzymes"/>
    <property type="match status" value="1"/>
</dbReference>
<proteinExistence type="predicted"/>
<dbReference type="PANTHER" id="PTHR10314">
    <property type="entry name" value="CYSTATHIONINE BETA-SYNTHASE"/>
    <property type="match status" value="1"/>
</dbReference>
<dbReference type="Proteomes" id="UP000887540">
    <property type="component" value="Unplaced"/>
</dbReference>
<keyword evidence="1" id="KW-1133">Transmembrane helix</keyword>
<dbReference type="GO" id="GO:0019344">
    <property type="term" value="P:cysteine biosynthetic process"/>
    <property type="evidence" value="ECO:0007669"/>
    <property type="project" value="UniProtKB-ARBA"/>
</dbReference>
<protein>
    <submittedName>
        <fullName evidence="4">Tryptophan synthase beta chain-like PALP domain-containing protein</fullName>
    </submittedName>
</protein>
<evidence type="ECO:0000256" key="1">
    <source>
        <dbReference type="SAM" id="Phobius"/>
    </source>
</evidence>
<feature type="domain" description="Tryptophan synthase beta chain-like PALP" evidence="2">
    <location>
        <begin position="3"/>
        <end position="82"/>
    </location>
</feature>
<dbReference type="InterPro" id="IPR001926">
    <property type="entry name" value="TrpB-like_PALP"/>
</dbReference>
<dbReference type="WBParaSite" id="ACRNAN_scaffold15844.g19793.t1">
    <property type="protein sequence ID" value="ACRNAN_scaffold15844.g19793.t1"/>
    <property type="gene ID" value="ACRNAN_scaffold15844.g19793"/>
</dbReference>
<dbReference type="Pfam" id="PF00291">
    <property type="entry name" value="PALP"/>
    <property type="match status" value="1"/>
</dbReference>
<reference evidence="4" key="1">
    <citation type="submission" date="2022-11" db="UniProtKB">
        <authorList>
            <consortium name="WormBaseParasite"/>
        </authorList>
    </citation>
    <scope>IDENTIFICATION</scope>
</reference>
<dbReference type="InterPro" id="IPR050214">
    <property type="entry name" value="Cys_Synth/Cystath_Beta-Synth"/>
</dbReference>
<keyword evidence="1" id="KW-0812">Transmembrane</keyword>
<name>A0A914CZY2_9BILA</name>
<organism evidence="3 4">
    <name type="scientific">Acrobeloides nanus</name>
    <dbReference type="NCBI Taxonomy" id="290746"/>
    <lineage>
        <taxon>Eukaryota</taxon>
        <taxon>Metazoa</taxon>
        <taxon>Ecdysozoa</taxon>
        <taxon>Nematoda</taxon>
        <taxon>Chromadorea</taxon>
        <taxon>Rhabditida</taxon>
        <taxon>Tylenchina</taxon>
        <taxon>Cephalobomorpha</taxon>
        <taxon>Cephaloboidea</taxon>
        <taxon>Cephalobidae</taxon>
        <taxon>Acrobeloides</taxon>
    </lineage>
</organism>
<keyword evidence="1" id="KW-0472">Membrane</keyword>